<protein>
    <submittedName>
        <fullName evidence="2">Oidioi.mRNA.OKI2018_I69.PAR.g8747.t1.cds</fullName>
    </submittedName>
</protein>
<dbReference type="InterPro" id="IPR035899">
    <property type="entry name" value="DBL_dom_sf"/>
</dbReference>
<evidence type="ECO:0000313" key="3">
    <source>
        <dbReference type="Proteomes" id="UP001158576"/>
    </source>
</evidence>
<keyword evidence="3" id="KW-1185">Reference proteome</keyword>
<proteinExistence type="predicted"/>
<feature type="domain" description="DH" evidence="1">
    <location>
        <begin position="1"/>
        <end position="95"/>
    </location>
</feature>
<evidence type="ECO:0000259" key="1">
    <source>
        <dbReference type="PROSITE" id="PS50010"/>
    </source>
</evidence>
<dbReference type="PROSITE" id="PS50010">
    <property type="entry name" value="DH_2"/>
    <property type="match status" value="1"/>
</dbReference>
<sequence length="95" mass="11236">MRELCDEDELFRRFIDWAEDKDALQPEKNKCKGNDKNALDSILSGPHQRVTRYGLLLDTRLYNYYLSLNFLFRVFWISILEAGERDCLQTGARTD</sequence>
<dbReference type="Proteomes" id="UP001158576">
    <property type="component" value="Chromosome PAR"/>
</dbReference>
<dbReference type="SUPFAM" id="SSF48065">
    <property type="entry name" value="DBL homology domain (DH-domain)"/>
    <property type="match status" value="1"/>
</dbReference>
<accession>A0ABN7RMQ4</accession>
<dbReference type="InterPro" id="IPR000219">
    <property type="entry name" value="DH_dom"/>
</dbReference>
<gene>
    <name evidence="2" type="ORF">OKIOD_LOCUS305</name>
</gene>
<evidence type="ECO:0000313" key="2">
    <source>
        <dbReference type="EMBL" id="CAG5077537.1"/>
    </source>
</evidence>
<reference evidence="2 3" key="1">
    <citation type="submission" date="2021-04" db="EMBL/GenBank/DDBJ databases">
        <authorList>
            <person name="Bliznina A."/>
        </authorList>
    </citation>
    <scope>NUCLEOTIDE SEQUENCE [LARGE SCALE GENOMIC DNA]</scope>
</reference>
<dbReference type="EMBL" id="OU015568">
    <property type="protein sequence ID" value="CAG5077537.1"/>
    <property type="molecule type" value="Genomic_DNA"/>
</dbReference>
<organism evidence="2 3">
    <name type="scientific">Oikopleura dioica</name>
    <name type="common">Tunicate</name>
    <dbReference type="NCBI Taxonomy" id="34765"/>
    <lineage>
        <taxon>Eukaryota</taxon>
        <taxon>Metazoa</taxon>
        <taxon>Chordata</taxon>
        <taxon>Tunicata</taxon>
        <taxon>Appendicularia</taxon>
        <taxon>Copelata</taxon>
        <taxon>Oikopleuridae</taxon>
        <taxon>Oikopleura</taxon>
    </lineage>
</organism>
<name>A0ABN7RMQ4_OIKDI</name>
<dbReference type="Gene3D" id="1.20.900.10">
    <property type="entry name" value="Dbl homology (DH) domain"/>
    <property type="match status" value="1"/>
</dbReference>